<name>A0A2H3DJJ5_ARMGA</name>
<keyword evidence="3" id="KW-1185">Reference proteome</keyword>
<gene>
    <name evidence="2" type="ORF">ARMGADRAFT_1164843</name>
</gene>
<dbReference type="OrthoDB" id="5418601at2759"/>
<dbReference type="Proteomes" id="UP000217790">
    <property type="component" value="Unassembled WGS sequence"/>
</dbReference>
<dbReference type="AlphaFoldDB" id="A0A2H3DJJ5"/>
<evidence type="ECO:0000256" key="1">
    <source>
        <dbReference type="SAM" id="MobiDB-lite"/>
    </source>
</evidence>
<dbReference type="InParanoid" id="A0A2H3DJJ5"/>
<feature type="region of interest" description="Disordered" evidence="1">
    <location>
        <begin position="1"/>
        <end position="21"/>
    </location>
</feature>
<sequence>MWSIGPTHPSSGPHFAKSETGCHRNTVAPSKLQKEILYQNGTSIPRDAGPILEGTPGSLSNLRPESLSEFPILEPENATIIESVQQAGHSGDKGDRFSNHGDFEFHVLSKIKTGHEVISAFTETGQAESSVAVPLQRVYAGAERKVISSSLANVPCVTLGVQVLLNLLNATLGTSYTLDTAFLSSVLEDCISSNYDFGTAYGHLRQKGGLKEDLRTEEWKLDVPTIGYIYQDVTVVCYLSGLGLPLSIKAGDLESERSWFRRAWTLQENSTSRIIAEDTLDGPLQAEPIDKDGNYENELTRFHQQLRALSAVHDKSEVPFLTPGMFGMLSQMETRVSTNPVDKVAGLAFPLRPKTIAAYHESESLEDAWTALVNVTQEGLRGELFFWYPEPGNAGTKWRPSWDQVMLKTLPADDYSDMTVEWDEETGEDWCKVHCVEKGFVRGLAMGDVEEGHRRGELIVKDAGGIEHTFNITCAHKYPIPEDTYSCLAPIKHISARSGHNIGSSGEDFQKKSLRKCRCSKRLIKKIGRG</sequence>
<protein>
    <submittedName>
        <fullName evidence="2">Uncharacterized protein</fullName>
    </submittedName>
</protein>
<accession>A0A2H3DJJ5</accession>
<dbReference type="STRING" id="47427.A0A2H3DJJ5"/>
<dbReference type="EMBL" id="KZ293655">
    <property type="protein sequence ID" value="PBK94024.1"/>
    <property type="molecule type" value="Genomic_DNA"/>
</dbReference>
<evidence type="ECO:0000313" key="2">
    <source>
        <dbReference type="EMBL" id="PBK94024.1"/>
    </source>
</evidence>
<organism evidence="2 3">
    <name type="scientific">Armillaria gallica</name>
    <name type="common">Bulbous honey fungus</name>
    <name type="synonym">Armillaria bulbosa</name>
    <dbReference type="NCBI Taxonomy" id="47427"/>
    <lineage>
        <taxon>Eukaryota</taxon>
        <taxon>Fungi</taxon>
        <taxon>Dikarya</taxon>
        <taxon>Basidiomycota</taxon>
        <taxon>Agaricomycotina</taxon>
        <taxon>Agaricomycetes</taxon>
        <taxon>Agaricomycetidae</taxon>
        <taxon>Agaricales</taxon>
        <taxon>Marasmiineae</taxon>
        <taxon>Physalacriaceae</taxon>
        <taxon>Armillaria</taxon>
    </lineage>
</organism>
<evidence type="ECO:0000313" key="3">
    <source>
        <dbReference type="Proteomes" id="UP000217790"/>
    </source>
</evidence>
<reference evidence="3" key="1">
    <citation type="journal article" date="2017" name="Nat. Ecol. Evol.">
        <title>Genome expansion and lineage-specific genetic innovations in the forest pathogenic fungi Armillaria.</title>
        <authorList>
            <person name="Sipos G."/>
            <person name="Prasanna A.N."/>
            <person name="Walter M.C."/>
            <person name="O'Connor E."/>
            <person name="Balint B."/>
            <person name="Krizsan K."/>
            <person name="Kiss B."/>
            <person name="Hess J."/>
            <person name="Varga T."/>
            <person name="Slot J."/>
            <person name="Riley R."/>
            <person name="Boka B."/>
            <person name="Rigling D."/>
            <person name="Barry K."/>
            <person name="Lee J."/>
            <person name="Mihaltcheva S."/>
            <person name="LaButti K."/>
            <person name="Lipzen A."/>
            <person name="Waldron R."/>
            <person name="Moloney N.M."/>
            <person name="Sperisen C."/>
            <person name="Kredics L."/>
            <person name="Vagvoelgyi C."/>
            <person name="Patrignani A."/>
            <person name="Fitzpatrick D."/>
            <person name="Nagy I."/>
            <person name="Doyle S."/>
            <person name="Anderson J.B."/>
            <person name="Grigoriev I.V."/>
            <person name="Gueldener U."/>
            <person name="Muensterkoetter M."/>
            <person name="Nagy L.G."/>
        </authorList>
    </citation>
    <scope>NUCLEOTIDE SEQUENCE [LARGE SCALE GENOMIC DNA]</scope>
    <source>
        <strain evidence="3">Ar21-2</strain>
    </source>
</reference>
<proteinExistence type="predicted"/>